<feature type="binding site" evidence="9 11">
    <location>
        <position position="12"/>
    </location>
    <ligand>
        <name>substrate</name>
    </ligand>
</feature>
<sequence>MQKDPKIIVALDFPSEEPALALVDSLNPELCRLKVGKELFTRSGPALVKSLQARGFEVFLDLKFHDIPNTTSAAVAAAADLGVWMVNVHASGGARMMEACRTRLESFGADRPLLIAVTVLTSMGDDDLRGIGIDVSPAEQVSRLAALTADCGLDGVVCSAQEAPKLKAEHGSGFRLVTPGIRPLTADKGDQQRIMTPADALRAGSDYLVIGRPVTQAADPLAALEAIHAEVAGL</sequence>
<feature type="active site" description="For OMPdecase activity" evidence="10">
    <location>
        <position position="63"/>
    </location>
</feature>
<feature type="binding site" evidence="9 11">
    <location>
        <position position="121"/>
    </location>
    <ligand>
        <name>substrate</name>
    </ligand>
</feature>
<keyword evidence="6 9" id="KW-0456">Lyase</keyword>
<dbReference type="InterPro" id="IPR013785">
    <property type="entry name" value="Aldolase_TIM"/>
</dbReference>
<evidence type="ECO:0000313" key="14">
    <source>
        <dbReference type="EMBL" id="SDX13808.1"/>
    </source>
</evidence>
<feature type="binding site" evidence="9 11">
    <location>
        <position position="182"/>
    </location>
    <ligand>
        <name>substrate</name>
    </ligand>
</feature>
<evidence type="ECO:0000256" key="7">
    <source>
        <dbReference type="ARBA" id="ARBA00049157"/>
    </source>
</evidence>
<dbReference type="EMBL" id="FNNE01000006">
    <property type="protein sequence ID" value="SDX13808.1"/>
    <property type="molecule type" value="Genomic_DNA"/>
</dbReference>
<dbReference type="InterPro" id="IPR014732">
    <property type="entry name" value="OMPdecase"/>
</dbReference>
<dbReference type="NCBIfam" id="NF001273">
    <property type="entry name" value="PRK00230.1"/>
    <property type="match status" value="1"/>
</dbReference>
<dbReference type="InterPro" id="IPR018089">
    <property type="entry name" value="OMPdecase_AS"/>
</dbReference>
<comment type="catalytic activity">
    <reaction evidence="7 9 12">
        <text>orotidine 5'-phosphate + H(+) = UMP + CO2</text>
        <dbReference type="Rhea" id="RHEA:11596"/>
        <dbReference type="ChEBI" id="CHEBI:15378"/>
        <dbReference type="ChEBI" id="CHEBI:16526"/>
        <dbReference type="ChEBI" id="CHEBI:57538"/>
        <dbReference type="ChEBI" id="CHEBI:57865"/>
        <dbReference type="EC" id="4.1.1.23"/>
    </reaction>
</comment>
<dbReference type="UniPathway" id="UPA00070">
    <property type="reaction ID" value="UER00120"/>
</dbReference>
<dbReference type="RefSeq" id="WP_091813910.1">
    <property type="nucleotide sequence ID" value="NZ_FNNE01000006.1"/>
</dbReference>
<evidence type="ECO:0000256" key="12">
    <source>
        <dbReference type="RuleBase" id="RU000512"/>
    </source>
</evidence>
<dbReference type="OrthoDB" id="9806203at2"/>
<dbReference type="Proteomes" id="UP000199675">
    <property type="component" value="Unassembled WGS sequence"/>
</dbReference>
<dbReference type="CDD" id="cd04725">
    <property type="entry name" value="OMP_decarboxylase_like"/>
    <property type="match status" value="1"/>
</dbReference>
<protein>
    <recommendedName>
        <fullName evidence="9">Orotidine 5'-phosphate decarboxylase</fullName>
        <ecNumber evidence="9">4.1.1.23</ecNumber>
    </recommendedName>
    <alternativeName>
        <fullName evidence="9">OMP decarboxylase</fullName>
        <shortName evidence="9">OMPDCase</shortName>
        <shortName evidence="9">OMPdecase</shortName>
    </alternativeName>
</protein>
<evidence type="ECO:0000256" key="6">
    <source>
        <dbReference type="ARBA" id="ARBA00023239"/>
    </source>
</evidence>
<comment type="subunit">
    <text evidence="3 9">Homodimer.</text>
</comment>
<evidence type="ECO:0000256" key="8">
    <source>
        <dbReference type="ARBA" id="ARBA00061012"/>
    </source>
</evidence>
<evidence type="ECO:0000313" key="15">
    <source>
        <dbReference type="Proteomes" id="UP000199675"/>
    </source>
</evidence>
<keyword evidence="15" id="KW-1185">Reference proteome</keyword>
<dbReference type="PROSITE" id="PS00156">
    <property type="entry name" value="OMPDECASE"/>
    <property type="match status" value="1"/>
</dbReference>
<dbReference type="PANTHER" id="PTHR32119:SF2">
    <property type="entry name" value="OROTIDINE 5'-PHOSPHATE DECARBOXYLASE"/>
    <property type="match status" value="1"/>
</dbReference>
<evidence type="ECO:0000259" key="13">
    <source>
        <dbReference type="SMART" id="SM00934"/>
    </source>
</evidence>
<dbReference type="HAMAP" id="MF_01200_B">
    <property type="entry name" value="OMPdecase_type1_B"/>
    <property type="match status" value="1"/>
</dbReference>
<evidence type="ECO:0000256" key="9">
    <source>
        <dbReference type="HAMAP-Rule" id="MF_01200"/>
    </source>
</evidence>
<dbReference type="InterPro" id="IPR011060">
    <property type="entry name" value="RibuloseP-bd_barrel"/>
</dbReference>
<feature type="active site" description="For OMPdecase activity" evidence="10">
    <location>
        <position position="61"/>
    </location>
</feature>
<dbReference type="AlphaFoldDB" id="A0A1H2Z9Y8"/>
<dbReference type="PANTHER" id="PTHR32119">
    <property type="entry name" value="OROTIDINE 5'-PHOSPHATE DECARBOXYLASE"/>
    <property type="match status" value="1"/>
</dbReference>
<evidence type="ECO:0000256" key="1">
    <source>
        <dbReference type="ARBA" id="ARBA00002356"/>
    </source>
</evidence>
<feature type="binding site" evidence="9 11">
    <location>
        <position position="211"/>
    </location>
    <ligand>
        <name>substrate</name>
    </ligand>
</feature>
<dbReference type="GO" id="GO:0006207">
    <property type="term" value="P:'de novo' pyrimidine nucleobase biosynthetic process"/>
    <property type="evidence" value="ECO:0007669"/>
    <property type="project" value="InterPro"/>
</dbReference>
<proteinExistence type="inferred from homology"/>
<feature type="active site" description="Proton donor" evidence="9">
    <location>
        <position position="63"/>
    </location>
</feature>
<evidence type="ECO:0000256" key="11">
    <source>
        <dbReference type="PIRSR" id="PIRSR614732-2"/>
    </source>
</evidence>
<organism evidence="14 15">
    <name type="scientific">Marinobacter mobilis</name>
    <dbReference type="NCBI Taxonomy" id="488533"/>
    <lineage>
        <taxon>Bacteria</taxon>
        <taxon>Pseudomonadati</taxon>
        <taxon>Pseudomonadota</taxon>
        <taxon>Gammaproteobacteria</taxon>
        <taxon>Pseudomonadales</taxon>
        <taxon>Marinobacteraceae</taxon>
        <taxon>Marinobacter</taxon>
    </lineage>
</organism>
<feature type="binding site" evidence="9 11">
    <location>
        <position position="34"/>
    </location>
    <ligand>
        <name>substrate</name>
    </ligand>
</feature>
<evidence type="ECO:0000256" key="5">
    <source>
        <dbReference type="ARBA" id="ARBA00022975"/>
    </source>
</evidence>
<reference evidence="14 15" key="1">
    <citation type="submission" date="2016-10" db="EMBL/GenBank/DDBJ databases">
        <authorList>
            <person name="de Groot N.N."/>
        </authorList>
    </citation>
    <scope>NUCLEOTIDE SEQUENCE [LARGE SCALE GENOMIC DNA]</scope>
    <source>
        <strain evidence="14 15">CGMCC 1.7059</strain>
    </source>
</reference>
<evidence type="ECO:0000256" key="3">
    <source>
        <dbReference type="ARBA" id="ARBA00011738"/>
    </source>
</evidence>
<keyword evidence="4 9" id="KW-0210">Decarboxylase</keyword>
<feature type="binding site" evidence="9">
    <location>
        <begin position="61"/>
        <end position="70"/>
    </location>
    <ligand>
        <name>substrate</name>
    </ligand>
</feature>
<comment type="similarity">
    <text evidence="8 9">Belongs to the OMP decarboxylase family. Type 1 subfamily.</text>
</comment>
<dbReference type="InterPro" id="IPR001754">
    <property type="entry name" value="OMPdeCOase_dom"/>
</dbReference>
<evidence type="ECO:0000256" key="10">
    <source>
        <dbReference type="PIRSR" id="PIRSR614732-1"/>
    </source>
</evidence>
<comment type="pathway">
    <text evidence="2 9 12">Pyrimidine metabolism; UMP biosynthesis via de novo pathway; UMP from orotate: step 2/2.</text>
</comment>
<dbReference type="SMART" id="SM00934">
    <property type="entry name" value="OMPdecase"/>
    <property type="match status" value="1"/>
</dbReference>
<feature type="binding site" evidence="9 11">
    <location>
        <position position="191"/>
    </location>
    <ligand>
        <name>substrate</name>
    </ligand>
</feature>
<keyword evidence="5 9" id="KW-0665">Pyrimidine biosynthesis</keyword>
<dbReference type="STRING" id="488533.SAMN04487960_106231"/>
<dbReference type="NCBIfam" id="TIGR01740">
    <property type="entry name" value="pyrF"/>
    <property type="match status" value="1"/>
</dbReference>
<dbReference type="EC" id="4.1.1.23" evidence="9"/>
<evidence type="ECO:0000256" key="2">
    <source>
        <dbReference type="ARBA" id="ARBA00004861"/>
    </source>
</evidence>
<dbReference type="Pfam" id="PF00215">
    <property type="entry name" value="OMPdecase"/>
    <property type="match status" value="1"/>
</dbReference>
<feature type="binding site" evidence="9 11">
    <location>
        <position position="212"/>
    </location>
    <ligand>
        <name>substrate</name>
    </ligand>
</feature>
<feature type="active site" description="For OMPdecase activity" evidence="10">
    <location>
        <position position="66"/>
    </location>
</feature>
<dbReference type="GO" id="GO:0004590">
    <property type="term" value="F:orotidine-5'-phosphate decarboxylase activity"/>
    <property type="evidence" value="ECO:0007669"/>
    <property type="project" value="UniProtKB-UniRule"/>
</dbReference>
<name>A0A1H2Z9Y8_9GAMM</name>
<accession>A0A1H2Z9Y8</accession>
<dbReference type="FunFam" id="3.20.20.70:FF:000015">
    <property type="entry name" value="Orotidine 5'-phosphate decarboxylase"/>
    <property type="match status" value="1"/>
</dbReference>
<feature type="domain" description="Orotidine 5'-phosphate decarboxylase" evidence="13">
    <location>
        <begin position="6"/>
        <end position="227"/>
    </location>
</feature>
<evidence type="ECO:0000256" key="4">
    <source>
        <dbReference type="ARBA" id="ARBA00022793"/>
    </source>
</evidence>
<dbReference type="GO" id="GO:0044205">
    <property type="term" value="P:'de novo' UMP biosynthetic process"/>
    <property type="evidence" value="ECO:0007669"/>
    <property type="project" value="UniProtKB-UniRule"/>
</dbReference>
<dbReference type="Gene3D" id="3.20.20.70">
    <property type="entry name" value="Aldolase class I"/>
    <property type="match status" value="1"/>
</dbReference>
<dbReference type="SUPFAM" id="SSF51366">
    <property type="entry name" value="Ribulose-phoshate binding barrel"/>
    <property type="match status" value="1"/>
</dbReference>
<dbReference type="InterPro" id="IPR047596">
    <property type="entry name" value="OMPdecase_bac"/>
</dbReference>
<dbReference type="GO" id="GO:0005829">
    <property type="term" value="C:cytosol"/>
    <property type="evidence" value="ECO:0007669"/>
    <property type="project" value="TreeGrafter"/>
</dbReference>
<gene>
    <name evidence="9" type="primary">pyrF</name>
    <name evidence="14" type="ORF">SAMN04487960_106231</name>
</gene>
<comment type="function">
    <text evidence="1 9">Catalyzes the decarboxylation of orotidine 5'-monophosphate (OMP) to uridine 5'-monophosphate (UMP).</text>
</comment>